<name>A0AAX6HHQ5_IRIPA</name>
<protein>
    <submittedName>
        <fullName evidence="1">Uncharacterized protein</fullName>
    </submittedName>
</protein>
<evidence type="ECO:0000313" key="2">
    <source>
        <dbReference type="Proteomes" id="UP001140949"/>
    </source>
</evidence>
<dbReference type="PANTHER" id="PTHR32011">
    <property type="entry name" value="OS08G0472400 PROTEIN"/>
    <property type="match status" value="1"/>
</dbReference>
<evidence type="ECO:0000313" key="1">
    <source>
        <dbReference type="EMBL" id="KAJ6840600.1"/>
    </source>
</evidence>
<proteinExistence type="predicted"/>
<accession>A0AAX6HHQ5</accession>
<sequence>MEALSIAKSSMERAPVMVPIYRHLYVPFAKSNSNGNPIFYVRGGRLGAGVTTSPISSGGLIPSTRARGRREESSLPVPAWAMKSARRVEVWSDLAGRGGRVRVGTGEANTWREMGRRLREGGWREEEVWEMMGTDGGIRSDLLLIRRC</sequence>
<dbReference type="EMBL" id="JANAVB010009281">
    <property type="protein sequence ID" value="KAJ6840600.1"/>
    <property type="molecule type" value="Genomic_DNA"/>
</dbReference>
<reference evidence="1" key="2">
    <citation type="submission" date="2023-04" db="EMBL/GenBank/DDBJ databases">
        <authorList>
            <person name="Bruccoleri R.E."/>
            <person name="Oakeley E.J."/>
            <person name="Faust A.-M."/>
            <person name="Dessus-Babus S."/>
            <person name="Altorfer M."/>
            <person name="Burckhardt D."/>
            <person name="Oertli M."/>
            <person name="Naumann U."/>
            <person name="Petersen F."/>
            <person name="Wong J."/>
        </authorList>
    </citation>
    <scope>NUCLEOTIDE SEQUENCE</scope>
    <source>
        <strain evidence="1">GSM-AAB239-AS_SAM_17_03QT</strain>
        <tissue evidence="1">Leaf</tissue>
    </source>
</reference>
<dbReference type="Proteomes" id="UP001140949">
    <property type="component" value="Unassembled WGS sequence"/>
</dbReference>
<gene>
    <name evidence="1" type="ORF">M6B38_309200</name>
</gene>
<comment type="caution">
    <text evidence="1">The sequence shown here is derived from an EMBL/GenBank/DDBJ whole genome shotgun (WGS) entry which is preliminary data.</text>
</comment>
<dbReference type="PANTHER" id="PTHR32011:SF6">
    <property type="entry name" value="KNR4_SMI1-LIKE DOMAIN-CONTAINING PROTEIN"/>
    <property type="match status" value="1"/>
</dbReference>
<dbReference type="AlphaFoldDB" id="A0AAX6HHQ5"/>
<organism evidence="1 2">
    <name type="scientific">Iris pallida</name>
    <name type="common">Sweet iris</name>
    <dbReference type="NCBI Taxonomy" id="29817"/>
    <lineage>
        <taxon>Eukaryota</taxon>
        <taxon>Viridiplantae</taxon>
        <taxon>Streptophyta</taxon>
        <taxon>Embryophyta</taxon>
        <taxon>Tracheophyta</taxon>
        <taxon>Spermatophyta</taxon>
        <taxon>Magnoliopsida</taxon>
        <taxon>Liliopsida</taxon>
        <taxon>Asparagales</taxon>
        <taxon>Iridaceae</taxon>
        <taxon>Iridoideae</taxon>
        <taxon>Irideae</taxon>
        <taxon>Iris</taxon>
    </lineage>
</organism>
<reference evidence="1" key="1">
    <citation type="journal article" date="2023" name="GigaByte">
        <title>Genome assembly of the bearded iris, Iris pallida Lam.</title>
        <authorList>
            <person name="Bruccoleri R.E."/>
            <person name="Oakeley E.J."/>
            <person name="Faust A.M.E."/>
            <person name="Altorfer M."/>
            <person name="Dessus-Babus S."/>
            <person name="Burckhardt D."/>
            <person name="Oertli M."/>
            <person name="Naumann U."/>
            <person name="Petersen F."/>
            <person name="Wong J."/>
        </authorList>
    </citation>
    <scope>NUCLEOTIDE SEQUENCE</scope>
    <source>
        <strain evidence="1">GSM-AAB239-AS_SAM_17_03QT</strain>
    </source>
</reference>
<keyword evidence="2" id="KW-1185">Reference proteome</keyword>